<dbReference type="EMBL" id="UINC01008869">
    <property type="protein sequence ID" value="SVA39866.1"/>
    <property type="molecule type" value="Genomic_DNA"/>
</dbReference>
<dbReference type="SUPFAM" id="SSF56420">
    <property type="entry name" value="Peptide deformylase"/>
    <property type="match status" value="1"/>
</dbReference>
<dbReference type="NCBIfam" id="TIGR00079">
    <property type="entry name" value="pept_deformyl"/>
    <property type="match status" value="1"/>
</dbReference>
<dbReference type="CDD" id="cd00487">
    <property type="entry name" value="Pep_deformylase"/>
    <property type="match status" value="1"/>
</dbReference>
<comment type="similarity">
    <text evidence="1">Belongs to the polypeptide deformylase family.</text>
</comment>
<dbReference type="GO" id="GO:0042586">
    <property type="term" value="F:peptide deformylase activity"/>
    <property type="evidence" value="ECO:0007669"/>
    <property type="project" value="InterPro"/>
</dbReference>
<evidence type="ECO:0008006" key="3">
    <source>
        <dbReference type="Google" id="ProtNLM"/>
    </source>
</evidence>
<organism evidence="2">
    <name type="scientific">marine metagenome</name>
    <dbReference type="NCBI Taxonomy" id="408172"/>
    <lineage>
        <taxon>unclassified sequences</taxon>
        <taxon>metagenomes</taxon>
        <taxon>ecological metagenomes</taxon>
    </lineage>
</organism>
<dbReference type="Pfam" id="PF01327">
    <property type="entry name" value="Pep_deformylase"/>
    <property type="match status" value="1"/>
</dbReference>
<dbReference type="AlphaFoldDB" id="A0A381VHN0"/>
<evidence type="ECO:0000256" key="1">
    <source>
        <dbReference type="ARBA" id="ARBA00010759"/>
    </source>
</evidence>
<dbReference type="PIRSF" id="PIRSF004749">
    <property type="entry name" value="Pep_def"/>
    <property type="match status" value="1"/>
</dbReference>
<dbReference type="PANTHER" id="PTHR10458">
    <property type="entry name" value="PEPTIDE DEFORMYLASE"/>
    <property type="match status" value="1"/>
</dbReference>
<accession>A0A381VHN0</accession>
<sequence>MSDDCSREDLQADLIETMKNFHGIGLSAPQCGIMERMFVMYKDFRMRKTIGCFNPKILDCSKQEILMDEGCLTYPGLWLKINRPENVLVEYEDIDGKKIEHRFRDIEARVFQHEMDHMEGADFLTKVSKLKLKMALKRMHKQAKKASRINSLA</sequence>
<gene>
    <name evidence="2" type="ORF">METZ01_LOCUS92720</name>
</gene>
<dbReference type="InterPro" id="IPR023635">
    <property type="entry name" value="Peptide_deformylase"/>
</dbReference>
<protein>
    <recommendedName>
        <fullName evidence="3">Peptide deformylase</fullName>
    </recommendedName>
</protein>
<dbReference type="HAMAP" id="MF_00163">
    <property type="entry name" value="Pep_deformylase"/>
    <property type="match status" value="1"/>
</dbReference>
<dbReference type="PANTHER" id="PTHR10458:SF22">
    <property type="entry name" value="PEPTIDE DEFORMYLASE"/>
    <property type="match status" value="1"/>
</dbReference>
<evidence type="ECO:0000313" key="2">
    <source>
        <dbReference type="EMBL" id="SVA39866.1"/>
    </source>
</evidence>
<dbReference type="Gene3D" id="3.90.45.10">
    <property type="entry name" value="Peptide deformylase"/>
    <property type="match status" value="1"/>
</dbReference>
<proteinExistence type="inferred from homology"/>
<name>A0A381VHN0_9ZZZZ</name>
<dbReference type="PRINTS" id="PR01576">
    <property type="entry name" value="PDEFORMYLASE"/>
</dbReference>
<dbReference type="InterPro" id="IPR036821">
    <property type="entry name" value="Peptide_deformylase_sf"/>
</dbReference>
<reference evidence="2" key="1">
    <citation type="submission" date="2018-05" db="EMBL/GenBank/DDBJ databases">
        <authorList>
            <person name="Lanie J.A."/>
            <person name="Ng W.-L."/>
            <person name="Kazmierczak K.M."/>
            <person name="Andrzejewski T.M."/>
            <person name="Davidsen T.M."/>
            <person name="Wayne K.J."/>
            <person name="Tettelin H."/>
            <person name="Glass J.I."/>
            <person name="Rusch D."/>
            <person name="Podicherti R."/>
            <person name="Tsui H.-C.T."/>
            <person name="Winkler M.E."/>
        </authorList>
    </citation>
    <scope>NUCLEOTIDE SEQUENCE</scope>
</reference>